<dbReference type="GO" id="GO:0005794">
    <property type="term" value="C:Golgi apparatus"/>
    <property type="evidence" value="ECO:0007669"/>
    <property type="project" value="UniProtKB-ARBA"/>
</dbReference>
<dbReference type="Proteomes" id="UP000606974">
    <property type="component" value="Unassembled WGS sequence"/>
</dbReference>
<evidence type="ECO:0000313" key="9">
    <source>
        <dbReference type="Proteomes" id="UP000606974"/>
    </source>
</evidence>
<feature type="domain" description="Mon2/Sec7/BIG1-like dimerisation and cyclophilin-binding" evidence="7">
    <location>
        <begin position="6"/>
        <end position="175"/>
    </location>
</feature>
<keyword evidence="9" id="KW-1185">Reference proteome</keyword>
<evidence type="ECO:0008006" key="10">
    <source>
        <dbReference type="Google" id="ProtNLM"/>
    </source>
</evidence>
<dbReference type="PANTHER" id="PTHR10663">
    <property type="entry name" value="GUANYL-NUCLEOTIDE EXCHANGE FACTOR"/>
    <property type="match status" value="1"/>
</dbReference>
<organism evidence="8 9">
    <name type="scientific">Endocarpon pusillum</name>
    <dbReference type="NCBI Taxonomy" id="364733"/>
    <lineage>
        <taxon>Eukaryota</taxon>
        <taxon>Fungi</taxon>
        <taxon>Dikarya</taxon>
        <taxon>Ascomycota</taxon>
        <taxon>Pezizomycotina</taxon>
        <taxon>Eurotiomycetes</taxon>
        <taxon>Chaetothyriomycetidae</taxon>
        <taxon>Verrucariales</taxon>
        <taxon>Verrucariaceae</taxon>
        <taxon>Endocarpon</taxon>
    </lineage>
</organism>
<dbReference type="Pfam" id="PF16206">
    <property type="entry name" value="Mon2_C"/>
    <property type="match status" value="1"/>
</dbReference>
<protein>
    <recommendedName>
        <fullName evidence="10">Protein MON2 homolog</fullName>
    </recommendedName>
</protein>
<dbReference type="InterPro" id="IPR032817">
    <property type="entry name" value="Mon2_C"/>
</dbReference>
<keyword evidence="2" id="KW-0813">Transport</keyword>
<dbReference type="PANTHER" id="PTHR10663:SF333">
    <property type="entry name" value="PROTEIN MON2 HOMOLOG"/>
    <property type="match status" value="1"/>
</dbReference>
<evidence type="ECO:0000259" key="5">
    <source>
        <dbReference type="Pfam" id="PF12783"/>
    </source>
</evidence>
<dbReference type="InterPro" id="IPR032629">
    <property type="entry name" value="DCB_dom"/>
</dbReference>
<comment type="similarity">
    <text evidence="1">Belongs to the MON2 family.</text>
</comment>
<gene>
    <name evidence="8" type="ORF">GJ744_001664</name>
</gene>
<dbReference type="OrthoDB" id="294853at2759"/>
<feature type="domain" description="Mon2/Sec7/BIG1-like HUS" evidence="5">
    <location>
        <begin position="199"/>
        <end position="353"/>
    </location>
</feature>
<name>A0A8H7E366_9EURO</name>
<reference evidence="8" key="1">
    <citation type="submission" date="2020-02" db="EMBL/GenBank/DDBJ databases">
        <authorList>
            <person name="Palmer J.M."/>
        </authorList>
    </citation>
    <scope>NUCLEOTIDE SEQUENCE</scope>
    <source>
        <strain evidence="8">EPUS1.4</strain>
        <tissue evidence="8">Thallus</tissue>
    </source>
</reference>
<feature type="region of interest" description="Disordered" evidence="4">
    <location>
        <begin position="480"/>
        <end position="509"/>
    </location>
</feature>
<evidence type="ECO:0000256" key="4">
    <source>
        <dbReference type="SAM" id="MobiDB-lite"/>
    </source>
</evidence>
<feature type="compositionally biased region" description="Basic and acidic residues" evidence="4">
    <location>
        <begin position="483"/>
        <end position="501"/>
    </location>
</feature>
<comment type="caution">
    <text evidence="8">The sequence shown here is derived from an EMBL/GenBank/DDBJ whole genome shotgun (WGS) entry which is preliminary data.</text>
</comment>
<evidence type="ECO:0000256" key="1">
    <source>
        <dbReference type="ARBA" id="ARBA00008144"/>
    </source>
</evidence>
<dbReference type="InterPro" id="IPR032691">
    <property type="entry name" value="Mon2/Sec7/BIG1-like_HUS"/>
</dbReference>
<dbReference type="Pfam" id="PF16213">
    <property type="entry name" value="DCB"/>
    <property type="match status" value="1"/>
</dbReference>
<evidence type="ECO:0000256" key="2">
    <source>
        <dbReference type="ARBA" id="ARBA00022448"/>
    </source>
</evidence>
<dbReference type="EMBL" id="JAACFV010000125">
    <property type="protein sequence ID" value="KAF7504866.1"/>
    <property type="molecule type" value="Genomic_DNA"/>
</dbReference>
<keyword evidence="3" id="KW-0653">Protein transport</keyword>
<dbReference type="Pfam" id="PF12783">
    <property type="entry name" value="Sec7-like_HUS"/>
    <property type="match status" value="1"/>
</dbReference>
<evidence type="ECO:0000259" key="6">
    <source>
        <dbReference type="Pfam" id="PF16206"/>
    </source>
</evidence>
<evidence type="ECO:0000313" key="8">
    <source>
        <dbReference type="EMBL" id="KAF7504866.1"/>
    </source>
</evidence>
<feature type="domain" description="Mon2 C-terminal" evidence="6">
    <location>
        <begin position="992"/>
        <end position="1138"/>
    </location>
</feature>
<dbReference type="GO" id="GO:0015031">
    <property type="term" value="P:protein transport"/>
    <property type="evidence" value="ECO:0007669"/>
    <property type="project" value="UniProtKB-KW"/>
</dbReference>
<proteinExistence type="inferred from homology"/>
<sequence length="1756" mass="193740">MSGAIFQSELSSLIQESKRKHLDVRAAAEKSLGELKTLRITSETQLAADLLRKPSFVEPFILACKSRNTKLVSSSVICLQRLAASHALPPEQLKDVLEALREVTSSGFDVQIKILQTLPSLLQTYASDLHGGLLFTCLDICGALQSSKTTVVSSTASATFQQLVSSAFERITDEDAAADSDTVREVSIGAGTVRLKKAASDGFDIFSDLCGIADGVGTQRLNPNAIPLVFALDIIVTVLESNENVFQTHHELLFICRTRLAPALLRHIPAKHPFSATIRSLRVLYQLISRQFEHLQDESGRALDLLIHLLDPEASQGWKRAACMELLRKLVLNFPLLRQIFLSFDLQEGRKDIVSKLMAALAKIAAEKPTIIGLSHQSTMPARQIDSEDDRPEQASLEAAGVEGIIGSTVTAESHITGIGNAWSLPKTPCLEQLDKNEASDLPETYIYSMVLDCISSFSEGLAKFVMPLSLTRSARKRGQAQIDEHFQDRNDRNVSSEESRSTAVTPVQEPQKVLRPVSALTSNSQSESIRTAAALVTFCWPAFLATCATFLNAALDAELYHNLVRAVQKLAQVAGVLELSTPRDALLTTLSKAAVPPQALQIGHNTNVGKAEQYFVSKSTEQAEVVATQPVSASVTESPVSNKASVSTLTTRNLLCVRALLHLGIALGPTLSEQAWFILLETLQEAERLIMLSSRLQVNRNRKLADDVSSGKNGTSPSNLTGEIVAVETASKKMFATSSDYENDAFLGLLRALFSLSTSTGCIDNRKDVANSNPNPASRPVGRIHQSSRSISGTSFKAATEDHEVLFVLNKTSEIAKSNLQRLVTEPANSSGWSLITARLLQVVRSTFTLADIRLRAASLLDTVVLGTLQILDEQDEQLQRVVQERGVLVLNSQVEGLYQQSTSSLSETSSVDLAIHERAIEALSSIVEHHGENLLIGWEMIFKLAGTSFEEHTPPFDSDIQDDMQAREIRSRSVTLTSTAFRLLQLIGSDFLNLVPLNHLLDFIDILLLFGRQRDDLNVSLTSTTFFWNLADFLHSSPNHPSLSGFSDVPTEEFLLGKVNGSKNPADVIDSLWLVLLLRLNVLTVDPRLEMRKGAIRVMLRILDASGPYLSPRGWYICLTTVVERLLKSHASLLSNMRKEGFKNDPTMCDEWYASTVAVLEGSINLVCHFSSTIIEDEHFHLFWEQFFDLLGSILTNPSLAVSLAVFRGVASLFLSLGKADYRNVLTAEPALKLWINHHPANVVDHFQIESVSTKSHDSNEEAFTAHAEALLRISEALPSVQLGQIAAEDIMKALRKTVLQCVHLPYGSDVQKMAPEQESVISILQLLSRTETSKSTEYFKILFDFIKVACEDETELEMDPSFDWPTKQGPTLLNAQSLSLVAFASKCINILEDNVIRAIQEESLLNTSQTVCSAIIALSNTVKSKYTAKGQRGDPLLWRKATVSGLTIVEAVGLRSYNIMDKEELLALKEIYGSAVELANGILASGGLVNLERLPEDNVILADEEHDIAAFRRLSLSLIPALTRLKEVQVAAPQRMPSEIHRFVISLFHASMVATPQLADLPSDLFSSPLSSFMWIRPGTIRELAYHLRGKIPYLALDTMFKLIATLDDETVQDAASVAGHLAFAKIVAPYVLLRAAHTFKSFVADQPLRGPMPMPSKLRAEMLHVLRLCLELRSEDGAFLGTPRSHTCLGRDGRRHLRVLYPLILQMWKVWRRVPRYGFPWITDSDGVEIEKCLHRWIEICGEHWELANLES</sequence>
<evidence type="ECO:0000259" key="7">
    <source>
        <dbReference type="Pfam" id="PF16213"/>
    </source>
</evidence>
<dbReference type="SUPFAM" id="SSF48371">
    <property type="entry name" value="ARM repeat"/>
    <property type="match status" value="1"/>
</dbReference>
<accession>A0A8H7E366</accession>
<evidence type="ECO:0000256" key="3">
    <source>
        <dbReference type="ARBA" id="ARBA00022927"/>
    </source>
</evidence>
<dbReference type="InterPro" id="IPR016024">
    <property type="entry name" value="ARM-type_fold"/>
</dbReference>